<organism evidence="5 6">
    <name type="scientific">Luteococcus peritonei</name>
    <dbReference type="NCBI Taxonomy" id="88874"/>
    <lineage>
        <taxon>Bacteria</taxon>
        <taxon>Bacillati</taxon>
        <taxon>Actinomycetota</taxon>
        <taxon>Actinomycetes</taxon>
        <taxon>Propionibacteriales</taxon>
        <taxon>Propionibacteriaceae</taxon>
        <taxon>Luteococcus</taxon>
    </lineage>
</organism>
<keyword evidence="6" id="KW-1185">Reference proteome</keyword>
<sequence>MPAARNLFPGLVAAVGIAALTACGSSSGDTSSSPGAGEASQQGTTSCSYPVGGSDPSRPVDPPNDANVPSTGTVSATITIDDKPVTITMDRAKAPCTVNNFESLARQGFYDDIRCHRLLNAGGFVLQCGDPSGTGRGGPGYTFADELTGQEEYTAGTVAMANAGPDTNGSQFFLVYEQSGFKPEYTVFGQMDQAGVQAVTDIAARGMAGNESPAAPARISKVTLG</sequence>
<comment type="caution">
    <text evidence="5">The sequence shown here is derived from an EMBL/GenBank/DDBJ whole genome shotgun (WGS) entry which is preliminary data.</text>
</comment>
<evidence type="ECO:0000256" key="3">
    <source>
        <dbReference type="SAM" id="MobiDB-lite"/>
    </source>
</evidence>
<feature type="signal peptide" evidence="2">
    <location>
        <begin position="1"/>
        <end position="24"/>
    </location>
</feature>
<feature type="region of interest" description="Disordered" evidence="3">
    <location>
        <begin position="26"/>
        <end position="73"/>
    </location>
</feature>
<dbReference type="PROSITE" id="PS50072">
    <property type="entry name" value="CSA_PPIASE_2"/>
    <property type="match status" value="1"/>
</dbReference>
<dbReference type="GO" id="GO:0003755">
    <property type="term" value="F:peptidyl-prolyl cis-trans isomerase activity"/>
    <property type="evidence" value="ECO:0007669"/>
    <property type="project" value="UniProtKB-EC"/>
</dbReference>
<reference evidence="6" key="1">
    <citation type="journal article" date="2019" name="Int. J. Syst. Evol. Microbiol.">
        <title>The Global Catalogue of Microorganisms (GCM) 10K type strain sequencing project: providing services to taxonomists for standard genome sequencing and annotation.</title>
        <authorList>
            <consortium name="The Broad Institute Genomics Platform"/>
            <consortium name="The Broad Institute Genome Sequencing Center for Infectious Disease"/>
            <person name="Wu L."/>
            <person name="Ma J."/>
        </authorList>
    </citation>
    <scope>NUCLEOTIDE SEQUENCE [LARGE SCALE GENOMIC DNA]</scope>
    <source>
        <strain evidence="6">CAIM 431</strain>
    </source>
</reference>
<evidence type="ECO:0000256" key="2">
    <source>
        <dbReference type="RuleBase" id="RU363019"/>
    </source>
</evidence>
<keyword evidence="2 5" id="KW-0413">Isomerase</keyword>
<feature type="compositionally biased region" description="Polar residues" evidence="3">
    <location>
        <begin position="39"/>
        <end position="48"/>
    </location>
</feature>
<evidence type="ECO:0000256" key="1">
    <source>
        <dbReference type="ARBA" id="ARBA00002388"/>
    </source>
</evidence>
<dbReference type="PRINTS" id="PR00153">
    <property type="entry name" value="CSAPPISMRASE"/>
</dbReference>
<gene>
    <name evidence="5" type="ORF">ACFSCS_14405</name>
</gene>
<dbReference type="EC" id="5.2.1.8" evidence="2"/>
<dbReference type="RefSeq" id="WP_343875721.1">
    <property type="nucleotide sequence ID" value="NZ_BAAAIX010000034.1"/>
</dbReference>
<dbReference type="PANTHER" id="PTHR45625:SF3">
    <property type="entry name" value="PEPTIDYL-PROLYL CIS-TRANS ISOMERASE B-RELATED"/>
    <property type="match status" value="1"/>
</dbReference>
<comment type="catalytic activity">
    <reaction evidence="2">
        <text>[protein]-peptidylproline (omega=180) = [protein]-peptidylproline (omega=0)</text>
        <dbReference type="Rhea" id="RHEA:16237"/>
        <dbReference type="Rhea" id="RHEA-COMP:10747"/>
        <dbReference type="Rhea" id="RHEA-COMP:10748"/>
        <dbReference type="ChEBI" id="CHEBI:83833"/>
        <dbReference type="ChEBI" id="CHEBI:83834"/>
        <dbReference type="EC" id="5.2.1.8"/>
    </reaction>
</comment>
<dbReference type="PANTHER" id="PTHR45625">
    <property type="entry name" value="PEPTIDYL-PROLYL CIS-TRANS ISOMERASE-RELATED"/>
    <property type="match status" value="1"/>
</dbReference>
<dbReference type="Proteomes" id="UP001597326">
    <property type="component" value="Unassembled WGS sequence"/>
</dbReference>
<accession>A0ABW4S101</accession>
<evidence type="ECO:0000313" key="5">
    <source>
        <dbReference type="EMBL" id="MFD1891363.1"/>
    </source>
</evidence>
<name>A0ABW4S101_9ACTN</name>
<proteinExistence type="inferred from homology"/>
<dbReference type="Pfam" id="PF00160">
    <property type="entry name" value="Pro_isomerase"/>
    <property type="match status" value="1"/>
</dbReference>
<dbReference type="InterPro" id="IPR002130">
    <property type="entry name" value="Cyclophilin-type_PPIase_dom"/>
</dbReference>
<comment type="similarity">
    <text evidence="2">Belongs to the cyclophilin-type PPIase family.</text>
</comment>
<evidence type="ECO:0000313" key="6">
    <source>
        <dbReference type="Proteomes" id="UP001597326"/>
    </source>
</evidence>
<dbReference type="InterPro" id="IPR044666">
    <property type="entry name" value="Cyclophilin_A-like"/>
</dbReference>
<dbReference type="EMBL" id="JBHUFZ010000033">
    <property type="protein sequence ID" value="MFD1891363.1"/>
    <property type="molecule type" value="Genomic_DNA"/>
</dbReference>
<comment type="function">
    <text evidence="1 2">PPIases accelerate the folding of proteins. It catalyzes the cis-trans isomerization of proline imidic peptide bonds in oligopeptides.</text>
</comment>
<dbReference type="SUPFAM" id="SSF50891">
    <property type="entry name" value="Cyclophilin-like"/>
    <property type="match status" value="1"/>
</dbReference>
<feature type="compositionally biased region" description="Low complexity" evidence="3">
    <location>
        <begin position="26"/>
        <end position="37"/>
    </location>
</feature>
<evidence type="ECO:0000259" key="4">
    <source>
        <dbReference type="PROSITE" id="PS50072"/>
    </source>
</evidence>
<keyword evidence="2" id="KW-0732">Signal</keyword>
<dbReference type="PROSITE" id="PS51257">
    <property type="entry name" value="PROKAR_LIPOPROTEIN"/>
    <property type="match status" value="1"/>
</dbReference>
<keyword evidence="2" id="KW-0697">Rotamase</keyword>
<feature type="chain" id="PRO_5045008227" description="Peptidyl-prolyl cis-trans isomerase" evidence="2">
    <location>
        <begin position="25"/>
        <end position="225"/>
    </location>
</feature>
<dbReference type="Gene3D" id="2.40.100.10">
    <property type="entry name" value="Cyclophilin-like"/>
    <property type="match status" value="1"/>
</dbReference>
<feature type="domain" description="PPIase cyclophilin-type" evidence="4">
    <location>
        <begin position="85"/>
        <end position="224"/>
    </location>
</feature>
<dbReference type="CDD" id="cd00317">
    <property type="entry name" value="cyclophilin"/>
    <property type="match status" value="1"/>
</dbReference>
<protein>
    <recommendedName>
        <fullName evidence="2">Peptidyl-prolyl cis-trans isomerase</fullName>
        <shortName evidence="2">PPIase</shortName>
        <ecNumber evidence="2">5.2.1.8</ecNumber>
    </recommendedName>
</protein>
<dbReference type="InterPro" id="IPR029000">
    <property type="entry name" value="Cyclophilin-like_dom_sf"/>
</dbReference>